<sequence length="280" mass="32450">MESINQRNNKQQQQKRQQQLHNCKQIDQNPVSSIKNSTSLYLLVYIREFCIGNCNADNCISATCRKCFSRDEYYTLIIFIPTVDSISIYEACFNHGTKYNKLDLILMIVWIDYSDQLVSYAAIIGKRDEMILTSTEQCFKTENSNKTICSTRMILPLSFKQNEIQRDRHRSSWIMQAFSSVGANETGEMSILPHIQTTNQILKFAEDWALPIIHLYRTDHSATSTRTSRRIGATIKVEDRSKMAQNFGKETNKKENEYKNKLSKRLNLNEITELTSSRGK</sequence>
<organism evidence="1 2">
    <name type="scientific">Vespula maculifrons</name>
    <name type="common">Eastern yellow jacket</name>
    <name type="synonym">Wasp</name>
    <dbReference type="NCBI Taxonomy" id="7453"/>
    <lineage>
        <taxon>Eukaryota</taxon>
        <taxon>Metazoa</taxon>
        <taxon>Ecdysozoa</taxon>
        <taxon>Arthropoda</taxon>
        <taxon>Hexapoda</taxon>
        <taxon>Insecta</taxon>
        <taxon>Pterygota</taxon>
        <taxon>Neoptera</taxon>
        <taxon>Endopterygota</taxon>
        <taxon>Hymenoptera</taxon>
        <taxon>Apocrita</taxon>
        <taxon>Aculeata</taxon>
        <taxon>Vespoidea</taxon>
        <taxon>Vespidae</taxon>
        <taxon>Vespinae</taxon>
        <taxon>Vespula</taxon>
    </lineage>
</organism>
<protein>
    <submittedName>
        <fullName evidence="1">Uncharacterized protein</fullName>
    </submittedName>
</protein>
<reference evidence="1 2" key="1">
    <citation type="journal article" date="2024" name="Ann. Entomol. Soc. Am.">
        <title>Genomic analyses of the southern and eastern yellowjacket wasps (Hymenoptera: Vespidae) reveal evolutionary signatures of social life.</title>
        <authorList>
            <person name="Catto M.A."/>
            <person name="Caine P.B."/>
            <person name="Orr S.E."/>
            <person name="Hunt B.G."/>
            <person name="Goodisman M.A.D."/>
        </authorList>
    </citation>
    <scope>NUCLEOTIDE SEQUENCE [LARGE SCALE GENOMIC DNA]</scope>
    <source>
        <strain evidence="1">232</strain>
        <tissue evidence="1">Head and thorax</tissue>
    </source>
</reference>
<name>A0ABD2CW60_VESMC</name>
<keyword evidence="2" id="KW-1185">Reference proteome</keyword>
<accession>A0ABD2CW60</accession>
<comment type="caution">
    <text evidence="1">The sequence shown here is derived from an EMBL/GenBank/DDBJ whole genome shotgun (WGS) entry which is preliminary data.</text>
</comment>
<evidence type="ECO:0000313" key="1">
    <source>
        <dbReference type="EMBL" id="KAL2749379.1"/>
    </source>
</evidence>
<evidence type="ECO:0000313" key="2">
    <source>
        <dbReference type="Proteomes" id="UP001607303"/>
    </source>
</evidence>
<dbReference type="EMBL" id="JAYRBN010000027">
    <property type="protein sequence ID" value="KAL2749379.1"/>
    <property type="molecule type" value="Genomic_DNA"/>
</dbReference>
<proteinExistence type="predicted"/>
<dbReference type="AlphaFoldDB" id="A0ABD2CW60"/>
<gene>
    <name evidence="1" type="ORF">V1477_002319</name>
</gene>
<dbReference type="Proteomes" id="UP001607303">
    <property type="component" value="Unassembled WGS sequence"/>
</dbReference>